<gene>
    <name evidence="1" type="ORF">HPB50_009506</name>
</gene>
<comment type="caution">
    <text evidence="1">The sequence shown here is derived from an EMBL/GenBank/DDBJ whole genome shotgun (WGS) entry which is preliminary data.</text>
</comment>
<protein>
    <submittedName>
        <fullName evidence="1">Uncharacterized protein</fullName>
    </submittedName>
</protein>
<keyword evidence="2" id="KW-1185">Reference proteome</keyword>
<organism evidence="1 2">
    <name type="scientific">Hyalomma asiaticum</name>
    <name type="common">Tick</name>
    <dbReference type="NCBI Taxonomy" id="266040"/>
    <lineage>
        <taxon>Eukaryota</taxon>
        <taxon>Metazoa</taxon>
        <taxon>Ecdysozoa</taxon>
        <taxon>Arthropoda</taxon>
        <taxon>Chelicerata</taxon>
        <taxon>Arachnida</taxon>
        <taxon>Acari</taxon>
        <taxon>Parasitiformes</taxon>
        <taxon>Ixodida</taxon>
        <taxon>Ixodoidea</taxon>
        <taxon>Ixodidae</taxon>
        <taxon>Hyalomminae</taxon>
        <taxon>Hyalomma</taxon>
    </lineage>
</organism>
<sequence>MPSAAVHRADSTRSDNSDASGRSAESRGSAGKKVSFSRAVRVKKFPRRHEGSSNSVSHAGNGDVVDSAQVPPSPEKKFWFKVYKNRHHHDKAAGGSRIAEEHSLPLETTVSASSASTSRSPRRRPDSPVVRRNHVRRIVQKFDREATLRHDPPASSSRESSPPPPPIPPPPSVVRSYSVEEYTRPGTPIELQRSPVPKRSNRLVDGVKVILAPLTRKKSSASKKEVRSAGTGTLVREEDFEEVNNNENKENEPVEEEEEIPVMLDKATQVKPFDLEEFFATSGDVSHLYSQVDKSKKTTTFKTPEIHVHHPEVVVDYPVTSSPRYADDPHYEYYDRSRASSSSPTLRRGGDVSTTPEPDRSFGFNLGRWEHDDSSRRRDSDTSSINSEPGILGHDGGSRPGSVLKAYDSKKRELSYENVPARVSDNERSRTGSPTTSTSGVWVRDIDKDYRRGMADADVTVPSSGYVFTYTASLGGDRSSKKKTTKSSSRDVSPTLLDNWQPPQESSKVSVARTAVCELGPDFGSRRPGCCLSGNSARQARAAASSSNGRVSKSSSPRSPRIQASPARSSGVVSGSVPGSTQGSVAGSVTSEPAYQRDTVVLYIPGVSHHATPSEDSLRVSRSHASKSGHKSKSSSSSSSRQPKRAASESDIRRTKSIPKGAKFPWLRIKPTVTATPVH</sequence>
<proteinExistence type="predicted"/>
<evidence type="ECO:0000313" key="1">
    <source>
        <dbReference type="EMBL" id="KAH6922094.1"/>
    </source>
</evidence>
<evidence type="ECO:0000313" key="2">
    <source>
        <dbReference type="Proteomes" id="UP000821845"/>
    </source>
</evidence>
<dbReference type="Proteomes" id="UP000821845">
    <property type="component" value="Chromosome 9"/>
</dbReference>
<accession>A0ACB7RJU3</accession>
<reference evidence="1" key="1">
    <citation type="submission" date="2020-05" db="EMBL/GenBank/DDBJ databases">
        <title>Large-scale comparative analyses of tick genomes elucidate their genetic diversity and vector capacities.</title>
        <authorList>
            <person name="Jia N."/>
            <person name="Wang J."/>
            <person name="Shi W."/>
            <person name="Du L."/>
            <person name="Sun Y."/>
            <person name="Zhan W."/>
            <person name="Jiang J."/>
            <person name="Wang Q."/>
            <person name="Zhang B."/>
            <person name="Ji P."/>
            <person name="Sakyi L.B."/>
            <person name="Cui X."/>
            <person name="Yuan T."/>
            <person name="Jiang B."/>
            <person name="Yang W."/>
            <person name="Lam T.T.-Y."/>
            <person name="Chang Q."/>
            <person name="Ding S."/>
            <person name="Wang X."/>
            <person name="Zhu J."/>
            <person name="Ruan X."/>
            <person name="Zhao L."/>
            <person name="Wei J."/>
            <person name="Que T."/>
            <person name="Du C."/>
            <person name="Cheng J."/>
            <person name="Dai P."/>
            <person name="Han X."/>
            <person name="Huang E."/>
            <person name="Gao Y."/>
            <person name="Liu J."/>
            <person name="Shao H."/>
            <person name="Ye R."/>
            <person name="Li L."/>
            <person name="Wei W."/>
            <person name="Wang X."/>
            <person name="Wang C."/>
            <person name="Yang T."/>
            <person name="Huo Q."/>
            <person name="Li W."/>
            <person name="Guo W."/>
            <person name="Chen H."/>
            <person name="Zhou L."/>
            <person name="Ni X."/>
            <person name="Tian J."/>
            <person name="Zhou Y."/>
            <person name="Sheng Y."/>
            <person name="Liu T."/>
            <person name="Pan Y."/>
            <person name="Xia L."/>
            <person name="Li J."/>
            <person name="Zhao F."/>
            <person name="Cao W."/>
        </authorList>
    </citation>
    <scope>NUCLEOTIDE SEQUENCE</scope>
    <source>
        <strain evidence="1">Hyas-2018</strain>
    </source>
</reference>
<dbReference type="EMBL" id="CM023489">
    <property type="protein sequence ID" value="KAH6922094.1"/>
    <property type="molecule type" value="Genomic_DNA"/>
</dbReference>
<name>A0ACB7RJU3_HYAAI</name>